<feature type="transmembrane region" description="Helical" evidence="1">
    <location>
        <begin position="55"/>
        <end position="75"/>
    </location>
</feature>
<feature type="transmembrane region" description="Helical" evidence="1">
    <location>
        <begin position="20"/>
        <end position="43"/>
    </location>
</feature>
<feature type="transmembrane region" description="Helical" evidence="1">
    <location>
        <begin position="142"/>
        <end position="163"/>
    </location>
</feature>
<reference evidence="3" key="1">
    <citation type="journal article" date="2019" name="Int. J. Syst. Evol. Microbiol.">
        <title>The Global Catalogue of Microorganisms (GCM) 10K type strain sequencing project: providing services to taxonomists for standard genome sequencing and annotation.</title>
        <authorList>
            <consortium name="The Broad Institute Genomics Platform"/>
            <consortium name="The Broad Institute Genome Sequencing Center for Infectious Disease"/>
            <person name="Wu L."/>
            <person name="Ma J."/>
        </authorList>
    </citation>
    <scope>NUCLEOTIDE SEQUENCE [LARGE SCALE GENOMIC DNA]</scope>
    <source>
        <strain evidence="3">JCM 11650</strain>
    </source>
</reference>
<evidence type="ECO:0000313" key="2">
    <source>
        <dbReference type="EMBL" id="MFC4622216.1"/>
    </source>
</evidence>
<dbReference type="EMBL" id="JBHSEW010000006">
    <property type="protein sequence ID" value="MFC4622216.1"/>
    <property type="molecule type" value="Genomic_DNA"/>
</dbReference>
<evidence type="ECO:0000256" key="1">
    <source>
        <dbReference type="SAM" id="Phobius"/>
    </source>
</evidence>
<dbReference type="RefSeq" id="WP_377725561.1">
    <property type="nucleotide sequence ID" value="NZ_JBHSEW010000006.1"/>
</dbReference>
<evidence type="ECO:0000313" key="3">
    <source>
        <dbReference type="Proteomes" id="UP001595967"/>
    </source>
</evidence>
<keyword evidence="1" id="KW-0472">Membrane</keyword>
<keyword evidence="3" id="KW-1185">Reference proteome</keyword>
<sequence length="216" mass="23668">MKSMAFFDSLQRLLDKGLRLFSLQRTALLLGVGNLCLLLALGLRPWLEASMWRHMVLQFSLLLLAGAALALALPPQARRWLDGWNRHGIAGLVLCATVLAVLMVPRILDLALLRPEVEAAKCSALLMAGAGLALSWRPAGAVLQFFFLGNLLGMTAIVGLLYIDSPLRLCNAYLQDDQIRLGQWLVGISSALAVAWLARVAWDMTRREAQALAKAR</sequence>
<name>A0ABV9GZ46_9BURK</name>
<keyword evidence="1" id="KW-1133">Transmembrane helix</keyword>
<feature type="transmembrane region" description="Helical" evidence="1">
    <location>
        <begin position="184"/>
        <end position="202"/>
    </location>
</feature>
<dbReference type="Proteomes" id="UP001595967">
    <property type="component" value="Unassembled WGS sequence"/>
</dbReference>
<keyword evidence="1" id="KW-0812">Transmembrane</keyword>
<comment type="caution">
    <text evidence="2">The sequence shown here is derived from an EMBL/GenBank/DDBJ whole genome shotgun (WGS) entry which is preliminary data.</text>
</comment>
<proteinExistence type="predicted"/>
<feature type="transmembrane region" description="Helical" evidence="1">
    <location>
        <begin position="87"/>
        <end position="107"/>
    </location>
</feature>
<evidence type="ECO:0008006" key="4">
    <source>
        <dbReference type="Google" id="ProtNLM"/>
    </source>
</evidence>
<organism evidence="2 3">
    <name type="scientific">Comamonas nitrativorans</name>
    <dbReference type="NCBI Taxonomy" id="108437"/>
    <lineage>
        <taxon>Bacteria</taxon>
        <taxon>Pseudomonadati</taxon>
        <taxon>Pseudomonadota</taxon>
        <taxon>Betaproteobacteria</taxon>
        <taxon>Burkholderiales</taxon>
        <taxon>Comamonadaceae</taxon>
        <taxon>Comamonas</taxon>
    </lineage>
</organism>
<protein>
    <recommendedName>
        <fullName evidence="4">Permease</fullName>
    </recommendedName>
</protein>
<accession>A0ABV9GZ46</accession>
<gene>
    <name evidence="2" type="ORF">ACFO3A_08310</name>
</gene>